<dbReference type="GO" id="GO:0006412">
    <property type="term" value="P:translation"/>
    <property type="evidence" value="ECO:0007669"/>
    <property type="project" value="UniProtKB-UniRule"/>
</dbReference>
<evidence type="ECO:0000256" key="5">
    <source>
        <dbReference type="ARBA" id="ARBA00022980"/>
    </source>
</evidence>
<evidence type="ECO:0000256" key="1">
    <source>
        <dbReference type="ARBA" id="ARBA00003134"/>
    </source>
</evidence>
<organism evidence="10 11">
    <name type="scientific">Pontibacillus yanchengensis Y32</name>
    <dbReference type="NCBI Taxonomy" id="1385514"/>
    <lineage>
        <taxon>Bacteria</taxon>
        <taxon>Bacillati</taxon>
        <taxon>Bacillota</taxon>
        <taxon>Bacilli</taxon>
        <taxon>Bacillales</taxon>
        <taxon>Bacillaceae</taxon>
        <taxon>Pontibacillus</taxon>
    </lineage>
</organism>
<dbReference type="OrthoDB" id="9808392at2"/>
<dbReference type="SUPFAM" id="SSF46992">
    <property type="entry name" value="Ribosomal protein S20"/>
    <property type="match status" value="1"/>
</dbReference>
<evidence type="ECO:0000256" key="2">
    <source>
        <dbReference type="ARBA" id="ARBA00007634"/>
    </source>
</evidence>
<keyword evidence="3 8" id="KW-0699">rRNA-binding</keyword>
<evidence type="ECO:0000256" key="7">
    <source>
        <dbReference type="ARBA" id="ARBA00035136"/>
    </source>
</evidence>
<dbReference type="Pfam" id="PF01649">
    <property type="entry name" value="Ribosomal_S20p"/>
    <property type="match status" value="1"/>
</dbReference>
<dbReference type="PANTHER" id="PTHR33398:SF1">
    <property type="entry name" value="SMALL RIBOSOMAL SUBUNIT PROTEIN BS20C"/>
    <property type="match status" value="1"/>
</dbReference>
<accession>A0A0A2TFC6</accession>
<evidence type="ECO:0000313" key="10">
    <source>
        <dbReference type="EMBL" id="KGP73138.1"/>
    </source>
</evidence>
<evidence type="ECO:0000256" key="4">
    <source>
        <dbReference type="ARBA" id="ARBA00022884"/>
    </source>
</evidence>
<dbReference type="GO" id="GO:0003735">
    <property type="term" value="F:structural constituent of ribosome"/>
    <property type="evidence" value="ECO:0007669"/>
    <property type="project" value="InterPro"/>
</dbReference>
<dbReference type="HAMAP" id="MF_00500">
    <property type="entry name" value="Ribosomal_bS20"/>
    <property type="match status" value="1"/>
</dbReference>
<proteinExistence type="inferred from homology"/>
<keyword evidence="5 8" id="KW-0689">Ribosomal protein</keyword>
<evidence type="ECO:0000256" key="8">
    <source>
        <dbReference type="HAMAP-Rule" id="MF_00500"/>
    </source>
</evidence>
<sequence>MPNIKQAKKRVVTQSFQRTKNHSFKTEMRSAVRKVEGLISEDKKEEAQDALETAFRKIDKAVSKGLIHRNNGNRHKSRLHKKVQNLSA</sequence>
<name>A0A0A2TFC6_9BACI</name>
<dbReference type="AlphaFoldDB" id="A0A0A2TFC6"/>
<keyword evidence="6 8" id="KW-0687">Ribonucleoprotein</keyword>
<dbReference type="FunFam" id="1.20.58.110:FF:000001">
    <property type="entry name" value="30S ribosomal protein S20"/>
    <property type="match status" value="1"/>
</dbReference>
<reference evidence="10 11" key="1">
    <citation type="journal article" date="2015" name="Stand. Genomic Sci.">
        <title>High quality draft genome sequence of the moderately halophilic bacterium Pontibacillus yanchengensis Y32(T) and comparison among Pontibacillus genomes.</title>
        <authorList>
            <person name="Huang J."/>
            <person name="Qiao Z.X."/>
            <person name="Tang J.W."/>
            <person name="Wang G."/>
        </authorList>
    </citation>
    <scope>NUCLEOTIDE SEQUENCE [LARGE SCALE GENOMIC DNA]</scope>
    <source>
        <strain evidence="10 11">Y32</strain>
    </source>
</reference>
<comment type="caution">
    <text evidence="10">The sequence shown here is derived from an EMBL/GenBank/DDBJ whole genome shotgun (WGS) entry which is preliminary data.</text>
</comment>
<dbReference type="Proteomes" id="UP000030147">
    <property type="component" value="Unassembled WGS sequence"/>
</dbReference>
<evidence type="ECO:0000256" key="3">
    <source>
        <dbReference type="ARBA" id="ARBA00022730"/>
    </source>
</evidence>
<dbReference type="InterPro" id="IPR036510">
    <property type="entry name" value="Ribosomal_bS20_sf"/>
</dbReference>
<dbReference type="eggNOG" id="COG0268">
    <property type="taxonomic scope" value="Bacteria"/>
</dbReference>
<comment type="function">
    <text evidence="1 8">Binds directly to 16S ribosomal RNA.</text>
</comment>
<keyword evidence="11" id="KW-1185">Reference proteome</keyword>
<feature type="region of interest" description="Disordered" evidence="9">
    <location>
        <begin position="68"/>
        <end position="88"/>
    </location>
</feature>
<dbReference type="GO" id="GO:0070181">
    <property type="term" value="F:small ribosomal subunit rRNA binding"/>
    <property type="evidence" value="ECO:0007669"/>
    <property type="project" value="TreeGrafter"/>
</dbReference>
<feature type="compositionally biased region" description="Basic residues" evidence="9">
    <location>
        <begin position="71"/>
        <end position="88"/>
    </location>
</feature>
<evidence type="ECO:0000313" key="11">
    <source>
        <dbReference type="Proteomes" id="UP000030147"/>
    </source>
</evidence>
<dbReference type="GO" id="GO:0005829">
    <property type="term" value="C:cytosol"/>
    <property type="evidence" value="ECO:0007669"/>
    <property type="project" value="TreeGrafter"/>
</dbReference>
<dbReference type="InterPro" id="IPR002583">
    <property type="entry name" value="Ribosomal_bS20"/>
</dbReference>
<dbReference type="GO" id="GO:0015935">
    <property type="term" value="C:small ribosomal subunit"/>
    <property type="evidence" value="ECO:0007669"/>
    <property type="project" value="TreeGrafter"/>
</dbReference>
<comment type="similarity">
    <text evidence="2 8">Belongs to the bacterial ribosomal protein bS20 family.</text>
</comment>
<dbReference type="NCBIfam" id="TIGR00029">
    <property type="entry name" value="S20"/>
    <property type="match status" value="1"/>
</dbReference>
<evidence type="ECO:0000256" key="6">
    <source>
        <dbReference type="ARBA" id="ARBA00023274"/>
    </source>
</evidence>
<keyword evidence="4 8" id="KW-0694">RNA-binding</keyword>
<gene>
    <name evidence="8" type="primary">rpsT</name>
    <name evidence="10" type="ORF">N782_07140</name>
</gene>
<dbReference type="Gene3D" id="1.20.58.110">
    <property type="entry name" value="Ribosomal protein S20"/>
    <property type="match status" value="1"/>
</dbReference>
<dbReference type="RefSeq" id="WP_036818262.1">
    <property type="nucleotide sequence ID" value="NZ_AVBF01000017.1"/>
</dbReference>
<evidence type="ECO:0000256" key="9">
    <source>
        <dbReference type="SAM" id="MobiDB-lite"/>
    </source>
</evidence>
<dbReference type="PANTHER" id="PTHR33398">
    <property type="entry name" value="30S RIBOSOMAL PROTEIN S20"/>
    <property type="match status" value="1"/>
</dbReference>
<protein>
    <recommendedName>
        <fullName evidence="7 8">Small ribosomal subunit protein bS20</fullName>
    </recommendedName>
</protein>
<dbReference type="STRING" id="1385514.N782_07140"/>
<dbReference type="EMBL" id="AVBF01000017">
    <property type="protein sequence ID" value="KGP73138.1"/>
    <property type="molecule type" value="Genomic_DNA"/>
</dbReference>